<feature type="transmembrane region" description="Helical" evidence="1">
    <location>
        <begin position="72"/>
        <end position="92"/>
    </location>
</feature>
<keyword evidence="1" id="KW-0472">Membrane</keyword>
<dbReference type="AlphaFoldDB" id="A0A6G1ADI9"/>
<protein>
    <submittedName>
        <fullName evidence="2">LORF2 protein</fullName>
    </submittedName>
</protein>
<evidence type="ECO:0000313" key="3">
    <source>
        <dbReference type="Proteomes" id="UP000475037"/>
    </source>
</evidence>
<keyword evidence="1" id="KW-1133">Transmembrane helix</keyword>
<dbReference type="Proteomes" id="UP000475037">
    <property type="component" value="Unassembled WGS sequence"/>
</dbReference>
<evidence type="ECO:0000313" key="2">
    <source>
        <dbReference type="EMBL" id="KAF0873687.1"/>
    </source>
</evidence>
<gene>
    <name evidence="2" type="ORF">FOF47_R05905</name>
</gene>
<dbReference type="EMBL" id="VOAJ01005704">
    <property type="protein sequence ID" value="KAF0873687.1"/>
    <property type="molecule type" value="Genomic_DNA"/>
</dbReference>
<name>A0A6G1ADI9_CROCR</name>
<keyword evidence="1" id="KW-0812">Transmembrane</keyword>
<feature type="non-terminal residue" evidence="2">
    <location>
        <position position="1"/>
    </location>
</feature>
<comment type="caution">
    <text evidence="2">The sequence shown here is derived from an EMBL/GenBank/DDBJ whole genome shotgun (WGS) entry which is preliminary data.</text>
</comment>
<accession>A0A6G1ADI9</accession>
<proteinExistence type="predicted"/>
<sequence>KWVKDLNRHLIKKDTQMANKYMKRCLTSFTIKELQIKQNGDDVAWQGYETTGAFIHCWLECKMVQPLWKTEFLTKLNILVIYVSSIMLIGIIPK</sequence>
<reference evidence="2 3" key="1">
    <citation type="submission" date="2019-11" db="EMBL/GenBank/DDBJ databases">
        <authorList>
            <person name="Yang C."/>
            <person name="Li F."/>
        </authorList>
    </citation>
    <scope>NUCLEOTIDE SEQUENCE [LARGE SCALE GENOMIC DNA]</scope>
    <source>
        <strain evidence="2">KB4526</strain>
        <tissue evidence="2">Muscle</tissue>
    </source>
</reference>
<feature type="non-terminal residue" evidence="2">
    <location>
        <position position="94"/>
    </location>
</feature>
<keyword evidence="3" id="KW-1185">Reference proteome</keyword>
<organism evidence="2 3">
    <name type="scientific">Crocuta crocuta</name>
    <name type="common">Spotted hyena</name>
    <dbReference type="NCBI Taxonomy" id="9678"/>
    <lineage>
        <taxon>Eukaryota</taxon>
        <taxon>Metazoa</taxon>
        <taxon>Chordata</taxon>
        <taxon>Craniata</taxon>
        <taxon>Vertebrata</taxon>
        <taxon>Euteleostomi</taxon>
        <taxon>Mammalia</taxon>
        <taxon>Eutheria</taxon>
        <taxon>Laurasiatheria</taxon>
        <taxon>Carnivora</taxon>
        <taxon>Feliformia</taxon>
        <taxon>Hyaenidae</taxon>
        <taxon>Crocuta</taxon>
    </lineage>
</organism>
<evidence type="ECO:0000256" key="1">
    <source>
        <dbReference type="SAM" id="Phobius"/>
    </source>
</evidence>